<name>C5RYT9_9PAST</name>
<protein>
    <submittedName>
        <fullName evidence="1">Uncharacterized protein</fullName>
    </submittedName>
</protein>
<gene>
    <name evidence="1" type="ORF">AM305_04338</name>
</gene>
<organism evidence="1 2">
    <name type="scientific">Actinobacillus minor NM305</name>
    <dbReference type="NCBI Taxonomy" id="637911"/>
    <lineage>
        <taxon>Bacteria</taxon>
        <taxon>Pseudomonadati</taxon>
        <taxon>Pseudomonadota</taxon>
        <taxon>Gammaproteobacteria</taxon>
        <taxon>Pasteurellales</taxon>
        <taxon>Pasteurellaceae</taxon>
        <taxon>Actinobacillus</taxon>
    </lineage>
</organism>
<dbReference type="EMBL" id="ACQL01000016">
    <property type="protein sequence ID" value="EER48177.1"/>
    <property type="molecule type" value="Genomic_DNA"/>
</dbReference>
<sequence>KAETLTEQAKAQAAADKAAQDLAAANKAVEAA</sequence>
<dbReference type="AlphaFoldDB" id="C5RYT9"/>
<feature type="non-terminal residue" evidence="1">
    <location>
        <position position="32"/>
    </location>
</feature>
<comment type="caution">
    <text evidence="1">The sequence shown here is derived from an EMBL/GenBank/DDBJ whole genome shotgun (WGS) entry which is preliminary data.</text>
</comment>
<feature type="non-terminal residue" evidence="1">
    <location>
        <position position="1"/>
    </location>
</feature>
<evidence type="ECO:0000313" key="2">
    <source>
        <dbReference type="Proteomes" id="UP000005532"/>
    </source>
</evidence>
<evidence type="ECO:0000313" key="1">
    <source>
        <dbReference type="EMBL" id="EER48177.1"/>
    </source>
</evidence>
<accession>C5RYT9</accession>
<proteinExistence type="predicted"/>
<dbReference type="Proteomes" id="UP000005532">
    <property type="component" value="Unassembled WGS sequence"/>
</dbReference>
<reference evidence="1 2" key="1">
    <citation type="journal article" date="2010" name="Vet. Microbiol.">
        <title>Production of haemolysins by strains of the Actinobacillus minor/porcitonsillarum complex.</title>
        <authorList>
            <person name="Arya G."/>
            <person name="Niven D.F."/>
        </authorList>
    </citation>
    <scope>NUCLEOTIDE SEQUENCE [LARGE SCALE GENOMIC DNA]</scope>
    <source>
        <strain evidence="1 2">NM305</strain>
    </source>
</reference>